<gene>
    <name evidence="7" type="ORF">JKP34_10970</name>
</gene>
<dbReference type="InterPro" id="IPR037272">
    <property type="entry name" value="SNS_sf"/>
</dbReference>
<feature type="transmembrane region" description="Helical" evidence="6">
    <location>
        <begin position="307"/>
        <end position="331"/>
    </location>
</feature>
<feature type="transmembrane region" description="Helical" evidence="6">
    <location>
        <begin position="173"/>
        <end position="194"/>
    </location>
</feature>
<feature type="transmembrane region" description="Helical" evidence="6">
    <location>
        <begin position="431"/>
        <end position="453"/>
    </location>
</feature>
<dbReference type="InterPro" id="IPR000175">
    <property type="entry name" value="Na/ntran_symport"/>
</dbReference>
<reference evidence="7" key="1">
    <citation type="submission" date="2021-01" db="EMBL/GenBank/DDBJ databases">
        <title>Marivirga sp. nov., isolated from intertidal surface sediments.</title>
        <authorList>
            <person name="Zhang M."/>
        </authorList>
    </citation>
    <scope>NUCLEOTIDE SEQUENCE</scope>
    <source>
        <strain evidence="7">SM1354</strain>
    </source>
</reference>
<dbReference type="Pfam" id="PF00209">
    <property type="entry name" value="SNF"/>
    <property type="match status" value="2"/>
</dbReference>
<dbReference type="GO" id="GO:0016020">
    <property type="term" value="C:membrane"/>
    <property type="evidence" value="ECO:0007669"/>
    <property type="project" value="UniProtKB-SubCell"/>
</dbReference>
<protein>
    <submittedName>
        <fullName evidence="7">Sodium-dependent transporter</fullName>
    </submittedName>
</protein>
<dbReference type="RefSeq" id="WP_201921032.1">
    <property type="nucleotide sequence ID" value="NZ_JAERQG010000002.1"/>
</dbReference>
<feature type="transmembrane region" description="Helical" evidence="6">
    <location>
        <begin position="143"/>
        <end position="161"/>
    </location>
</feature>
<keyword evidence="4 6" id="KW-1133">Transmembrane helix</keyword>
<dbReference type="AlphaFoldDB" id="A0A937AHR7"/>
<dbReference type="InterPro" id="IPR047218">
    <property type="entry name" value="YocR/YhdH-like"/>
</dbReference>
<dbReference type="NCBIfam" id="NF037979">
    <property type="entry name" value="Na_transp"/>
    <property type="match status" value="1"/>
</dbReference>
<dbReference type="PANTHER" id="PTHR42948">
    <property type="entry name" value="TRANSPORTER"/>
    <property type="match status" value="1"/>
</dbReference>
<evidence type="ECO:0000256" key="5">
    <source>
        <dbReference type="ARBA" id="ARBA00023136"/>
    </source>
</evidence>
<feature type="transmembrane region" description="Helical" evidence="6">
    <location>
        <begin position="214"/>
        <end position="238"/>
    </location>
</feature>
<evidence type="ECO:0000256" key="3">
    <source>
        <dbReference type="ARBA" id="ARBA00022692"/>
    </source>
</evidence>
<keyword evidence="3 6" id="KW-0812">Transmembrane</keyword>
<feature type="transmembrane region" description="Helical" evidence="6">
    <location>
        <begin position="85"/>
        <end position="106"/>
    </location>
</feature>
<feature type="transmembrane region" description="Helical" evidence="6">
    <location>
        <begin position="12"/>
        <end position="29"/>
    </location>
</feature>
<keyword evidence="5 6" id="KW-0472">Membrane</keyword>
<feature type="transmembrane region" description="Helical" evidence="6">
    <location>
        <begin position="283"/>
        <end position="300"/>
    </location>
</feature>
<evidence type="ECO:0000256" key="1">
    <source>
        <dbReference type="ARBA" id="ARBA00004141"/>
    </source>
</evidence>
<comment type="caution">
    <text evidence="7">The sequence shown here is derived from an EMBL/GenBank/DDBJ whole genome shotgun (WGS) entry which is preliminary data.</text>
</comment>
<dbReference type="Proteomes" id="UP000642920">
    <property type="component" value="Unassembled WGS sequence"/>
</dbReference>
<evidence type="ECO:0000256" key="2">
    <source>
        <dbReference type="ARBA" id="ARBA00022448"/>
    </source>
</evidence>
<evidence type="ECO:0000256" key="4">
    <source>
        <dbReference type="ARBA" id="ARBA00022989"/>
    </source>
</evidence>
<proteinExistence type="predicted"/>
<sequence>MPNARGGFSSKLGFVAAAAGSAVGLGNIWQFPYIAGENGGAAFLLVYVLWIFLIGLPIMLAEIAVGRRTLANPYGAYHQLGGKSWALVGLFGILCGVMILSFYNVVSGWAFGYFVQIVKGDIFNETNFSSYFSSYVADFEDNLVYSIIFMFITAFVVYKGIQKGIEGTAKILMPTLFFILIALIIYGFTLPNAIDGVEFYLLPDFSLINGATIYSALGQAFFSLSLGMGALITYGSYIGKDDNLLSSASLVTVTDTLVAFLAGLMIFPLVFSQGQSPSEGPGLVFVALLGVFKTMPLFVGKLVGGGFFLLLCFAALTSTISLLEVPVSYLIDQKKWSRLKAVSTMAIVIFLIGLPSMLGHGAIDMFTNFTFYEGGNKSFMDVVEDLFFVISLPLGGFLLSIFIAYKWKVENLSKEIAKGNDTYVGSWKEKYFNFMIVYVCPLVLGIMFVLTVLSKFFDIHIF</sequence>
<dbReference type="PROSITE" id="PS50267">
    <property type="entry name" value="NA_NEUROTRAN_SYMP_3"/>
    <property type="match status" value="1"/>
</dbReference>
<dbReference type="PANTHER" id="PTHR42948:SF1">
    <property type="entry name" value="TRANSPORTER"/>
    <property type="match status" value="1"/>
</dbReference>
<accession>A0A937AHR7</accession>
<evidence type="ECO:0000256" key="6">
    <source>
        <dbReference type="SAM" id="Phobius"/>
    </source>
</evidence>
<dbReference type="CDD" id="cd10336">
    <property type="entry name" value="SLC6sbd_Tyt1-Like"/>
    <property type="match status" value="1"/>
</dbReference>
<organism evidence="7 8">
    <name type="scientific">Marivirga atlantica</name>
    <dbReference type="NCBI Taxonomy" id="1548457"/>
    <lineage>
        <taxon>Bacteria</taxon>
        <taxon>Pseudomonadati</taxon>
        <taxon>Bacteroidota</taxon>
        <taxon>Cytophagia</taxon>
        <taxon>Cytophagales</taxon>
        <taxon>Marivirgaceae</taxon>
        <taxon>Marivirga</taxon>
    </lineage>
</organism>
<feature type="transmembrane region" description="Helical" evidence="6">
    <location>
        <begin position="41"/>
        <end position="65"/>
    </location>
</feature>
<evidence type="ECO:0000313" key="7">
    <source>
        <dbReference type="EMBL" id="MBL0765774.1"/>
    </source>
</evidence>
<evidence type="ECO:0000313" key="8">
    <source>
        <dbReference type="Proteomes" id="UP000642920"/>
    </source>
</evidence>
<keyword evidence="8" id="KW-1185">Reference proteome</keyword>
<dbReference type="PRINTS" id="PR00176">
    <property type="entry name" value="NANEUSMPORT"/>
</dbReference>
<keyword evidence="2" id="KW-0813">Transport</keyword>
<name>A0A937AHR7_9BACT</name>
<dbReference type="SUPFAM" id="SSF161070">
    <property type="entry name" value="SNF-like"/>
    <property type="match status" value="1"/>
</dbReference>
<comment type="subcellular location">
    <subcellularLocation>
        <location evidence="1">Membrane</location>
        <topology evidence="1">Multi-pass membrane protein</topology>
    </subcellularLocation>
</comment>
<feature type="transmembrane region" description="Helical" evidence="6">
    <location>
        <begin position="386"/>
        <end position="405"/>
    </location>
</feature>
<dbReference type="EMBL" id="JAERQG010000002">
    <property type="protein sequence ID" value="MBL0765774.1"/>
    <property type="molecule type" value="Genomic_DNA"/>
</dbReference>
<feature type="transmembrane region" description="Helical" evidence="6">
    <location>
        <begin position="250"/>
        <end position="271"/>
    </location>
</feature>
<feature type="transmembrane region" description="Helical" evidence="6">
    <location>
        <begin position="343"/>
        <end position="366"/>
    </location>
</feature>